<reference evidence="2" key="1">
    <citation type="submission" date="2020-06" db="EMBL/GenBank/DDBJ databases">
        <title>Draft genomic sequence of Geomonas sp. Red330.</title>
        <authorList>
            <person name="Itoh H."/>
            <person name="Zhenxing X."/>
            <person name="Ushijima N."/>
            <person name="Masuda Y."/>
            <person name="Shiratori Y."/>
            <person name="Senoo K."/>
        </authorList>
    </citation>
    <scope>NUCLEOTIDE SEQUENCE [LARGE SCALE GENOMIC DNA]</scope>
    <source>
        <strain evidence="2">Red330</strain>
    </source>
</reference>
<evidence type="ECO:0000313" key="2">
    <source>
        <dbReference type="Proteomes" id="UP000556026"/>
    </source>
</evidence>
<dbReference type="RefSeq" id="WP_183353187.1">
    <property type="nucleotide sequence ID" value="NZ_BLXX01000001.1"/>
</dbReference>
<proteinExistence type="predicted"/>
<organism evidence="1 2">
    <name type="scientific">Geomonas silvestris</name>
    <dbReference type="NCBI Taxonomy" id="2740184"/>
    <lineage>
        <taxon>Bacteria</taxon>
        <taxon>Pseudomonadati</taxon>
        <taxon>Thermodesulfobacteriota</taxon>
        <taxon>Desulfuromonadia</taxon>
        <taxon>Geobacterales</taxon>
        <taxon>Geobacteraceae</taxon>
        <taxon>Geomonas</taxon>
    </lineage>
</organism>
<comment type="caution">
    <text evidence="1">The sequence shown here is derived from an EMBL/GenBank/DDBJ whole genome shotgun (WGS) entry which is preliminary data.</text>
</comment>
<accession>A0A6V8MEG1</accession>
<dbReference type="EMBL" id="BLXX01000001">
    <property type="protein sequence ID" value="GFO58347.1"/>
    <property type="molecule type" value="Genomic_DNA"/>
</dbReference>
<keyword evidence="2" id="KW-1185">Reference proteome</keyword>
<dbReference type="Pfam" id="PF03692">
    <property type="entry name" value="CxxCxxCC"/>
    <property type="match status" value="1"/>
</dbReference>
<gene>
    <name evidence="1" type="ORF">GMST_06720</name>
</gene>
<dbReference type="InterPro" id="IPR005358">
    <property type="entry name" value="Puta_zinc/iron-chelating_dom"/>
</dbReference>
<dbReference type="AlphaFoldDB" id="A0A6V8MEG1"/>
<dbReference type="Proteomes" id="UP000556026">
    <property type="component" value="Unassembled WGS sequence"/>
</dbReference>
<evidence type="ECO:0000313" key="1">
    <source>
        <dbReference type="EMBL" id="GFO58347.1"/>
    </source>
</evidence>
<protein>
    <submittedName>
        <fullName evidence="1">Zinc/iron-chelating domain-containing protein</fullName>
    </submittedName>
</protein>
<name>A0A6V8MEG1_9BACT</name>
<sequence length="240" mass="26051">MAASNGPSAELLELVKEQQAFLEMLARSWVSDYRASGGSIFCSKGCRNCCSLAVHTGFAEALAIASYLDDNLRQAVSAYASKLKALVGGVSALPEYLRLHRREMGYCPLLDASGSCSVYPVRPLTCRALISTKESCWCATDFATVSASDRDGYLASLDRQVVNYPSHYVAVLQESAQELEDVENRRMHELFGFSLYGNLGVLLELICQHRLAEACLEGRATVEAVIAAAGFEHPLLLTVG</sequence>